<organism evidence="2 3">
    <name type="scientific">Lepidopterella palustris CBS 459.81</name>
    <dbReference type="NCBI Taxonomy" id="1314670"/>
    <lineage>
        <taxon>Eukaryota</taxon>
        <taxon>Fungi</taxon>
        <taxon>Dikarya</taxon>
        <taxon>Ascomycota</taxon>
        <taxon>Pezizomycotina</taxon>
        <taxon>Dothideomycetes</taxon>
        <taxon>Pleosporomycetidae</taxon>
        <taxon>Mytilinidiales</taxon>
        <taxon>Argynnaceae</taxon>
        <taxon>Lepidopterella</taxon>
    </lineage>
</organism>
<dbReference type="AlphaFoldDB" id="A0A8E2JFD4"/>
<evidence type="ECO:0000256" key="1">
    <source>
        <dbReference type="SAM" id="MobiDB-lite"/>
    </source>
</evidence>
<evidence type="ECO:0000313" key="3">
    <source>
        <dbReference type="Proteomes" id="UP000250266"/>
    </source>
</evidence>
<feature type="compositionally biased region" description="Low complexity" evidence="1">
    <location>
        <begin position="455"/>
        <end position="466"/>
    </location>
</feature>
<dbReference type="Proteomes" id="UP000250266">
    <property type="component" value="Unassembled WGS sequence"/>
</dbReference>
<proteinExistence type="predicted"/>
<feature type="compositionally biased region" description="Polar residues" evidence="1">
    <location>
        <begin position="844"/>
        <end position="861"/>
    </location>
</feature>
<feature type="region of interest" description="Disordered" evidence="1">
    <location>
        <begin position="844"/>
        <end position="891"/>
    </location>
</feature>
<evidence type="ECO:0000313" key="2">
    <source>
        <dbReference type="EMBL" id="OCK80463.1"/>
    </source>
</evidence>
<reference evidence="2 3" key="1">
    <citation type="journal article" date="2016" name="Nat. Commun.">
        <title>Ectomycorrhizal ecology is imprinted in the genome of the dominant symbiotic fungus Cenococcum geophilum.</title>
        <authorList>
            <consortium name="DOE Joint Genome Institute"/>
            <person name="Peter M."/>
            <person name="Kohler A."/>
            <person name="Ohm R.A."/>
            <person name="Kuo A."/>
            <person name="Krutzmann J."/>
            <person name="Morin E."/>
            <person name="Arend M."/>
            <person name="Barry K.W."/>
            <person name="Binder M."/>
            <person name="Choi C."/>
            <person name="Clum A."/>
            <person name="Copeland A."/>
            <person name="Grisel N."/>
            <person name="Haridas S."/>
            <person name="Kipfer T."/>
            <person name="LaButti K."/>
            <person name="Lindquist E."/>
            <person name="Lipzen A."/>
            <person name="Maire R."/>
            <person name="Meier B."/>
            <person name="Mihaltcheva S."/>
            <person name="Molinier V."/>
            <person name="Murat C."/>
            <person name="Poggeler S."/>
            <person name="Quandt C.A."/>
            <person name="Sperisen C."/>
            <person name="Tritt A."/>
            <person name="Tisserant E."/>
            <person name="Crous P.W."/>
            <person name="Henrissat B."/>
            <person name="Nehls U."/>
            <person name="Egli S."/>
            <person name="Spatafora J.W."/>
            <person name="Grigoriev I.V."/>
            <person name="Martin F.M."/>
        </authorList>
    </citation>
    <scope>NUCLEOTIDE SEQUENCE [LARGE SCALE GENOMIC DNA]</scope>
    <source>
        <strain evidence="2 3">CBS 459.81</strain>
    </source>
</reference>
<feature type="region of interest" description="Disordered" evidence="1">
    <location>
        <begin position="455"/>
        <end position="475"/>
    </location>
</feature>
<feature type="compositionally biased region" description="Low complexity" evidence="1">
    <location>
        <begin position="738"/>
        <end position="750"/>
    </location>
</feature>
<keyword evidence="3" id="KW-1185">Reference proteome</keyword>
<accession>A0A8E2JFD4</accession>
<dbReference type="EMBL" id="KV744958">
    <property type="protein sequence ID" value="OCK80463.1"/>
    <property type="molecule type" value="Genomic_DNA"/>
</dbReference>
<feature type="region of interest" description="Disordered" evidence="1">
    <location>
        <begin position="736"/>
        <end position="759"/>
    </location>
</feature>
<name>A0A8E2JFD4_9PEZI</name>
<protein>
    <submittedName>
        <fullName evidence="2">Uncharacterized protein</fullName>
    </submittedName>
</protein>
<gene>
    <name evidence="2" type="ORF">K432DRAFT_404685</name>
</gene>
<feature type="compositionally biased region" description="Low complexity" evidence="1">
    <location>
        <begin position="19"/>
        <end position="29"/>
    </location>
</feature>
<feature type="region of interest" description="Disordered" evidence="1">
    <location>
        <begin position="1"/>
        <end position="29"/>
    </location>
</feature>
<sequence length="891" mass="97802">MNERQGRTPRLRRATAMESLSSASSGSRSQTYIALSGPAHHELGGYGLSSDPPVNSDSLELSTEGVISHHVSCDISADEGVVSGAIHHMRDTLAKADQYQHVNDAFSPPASPEPNIFAIPHHETLAPEHAPLKDATTSDGHGQKNIELLEALCRKEGVDEKVDVVTLLANQAQRRRKQIHDERLGLDAPVAFHNRAQRRHQNHLALGKDVSATELATGQPPRLPWSDIDEQKPSLYLLDENPFANHLSENLSPADVLKAYEEGYHGPNLMSFVHAKAVVEGDDESRAKFLYKKYLEDDDDDISLPPQFTYVERGYPEDGNSMHHASPSLREAFEVRVARAGPGTDTPTTAINVGSEEEATRSHKGKGAALPGRLTLQAAQNRRLNAERLQGDLINPFQGVNPILAASPVKPVEYPVSPTTPVKRHSALENLQQMSLLEANALATSLPPPKFPIRSSPKPAGSSRSSFINGGDVLTGSRDEEKAKVTLSESLNALQSDRNSSMRRYLGMNGTLMSKQEIPSATYVSSGVQTEDNIVDDAPSEKSDEDMFTLEGLHRALSSVWPDELPRGITNALPELVPYNWAAHGIPGLSTPGNNYVFTGSEPGPSSFSGLPQQAPIVQPGPGGKAPTGKNLRYITYLAEHLSTKQQELEDTYNEFLNVRSQFRNYREHVSSQTLNEMNNMTEELDHHRGKFAYLEERNALLEVLLKHVCGERLPASELEPLLRFAHEELNIHNIPDPVTSSGPSPSTVPRDQQNASNAGYGGPAFASARIRLDTQQALDLFMENRVLREQLQTTQLKMNAIEANWEAHFYEAVQEAVAAWTGTQQAEDRYHTLSAANHVSTSTTGEFSSYHTAPQQNSRVINHPLYDTDDDDASPPLSLMIEAEEPPESN</sequence>
<dbReference type="OrthoDB" id="5449139at2759"/>